<sequence length="134" mass="14445">MLKKNKKIIVLVLVISMMFAPSLVLAQGPLVSPDCGQIGADGKLVECGWKDLMSLVNRTVNFILVILSLPIATIMFAYAGFLMMVPGGESAGKKTKAKNIFFNTVIGLLLVAGSWLIIHTLLEILGHDGSWIGF</sequence>
<evidence type="ECO:0000256" key="2">
    <source>
        <dbReference type="SAM" id="SignalP"/>
    </source>
</evidence>
<keyword evidence="1" id="KW-0812">Transmembrane</keyword>
<dbReference type="AlphaFoldDB" id="A0A1F6W7N7"/>
<accession>A0A1F6W7N7</accession>
<protein>
    <submittedName>
        <fullName evidence="3">Uncharacterized protein</fullName>
    </submittedName>
</protein>
<dbReference type="Proteomes" id="UP000177777">
    <property type="component" value="Unassembled WGS sequence"/>
</dbReference>
<gene>
    <name evidence="3" type="ORF">A3D42_00515</name>
</gene>
<dbReference type="InterPro" id="IPR043993">
    <property type="entry name" value="T4SS_pilin"/>
</dbReference>
<feature type="signal peptide" evidence="2">
    <location>
        <begin position="1"/>
        <end position="26"/>
    </location>
</feature>
<dbReference type="EMBL" id="MFUE01000008">
    <property type="protein sequence ID" value="OGI77903.1"/>
    <property type="molecule type" value="Genomic_DNA"/>
</dbReference>
<proteinExistence type="predicted"/>
<keyword evidence="1" id="KW-1133">Transmembrane helix</keyword>
<dbReference type="STRING" id="1801754.A3D42_00515"/>
<evidence type="ECO:0000313" key="4">
    <source>
        <dbReference type="Proteomes" id="UP000177777"/>
    </source>
</evidence>
<organism evidence="3 4">
    <name type="scientific">Candidatus Nomurabacteria bacterium RIFCSPHIGHO2_02_FULL_41_18</name>
    <dbReference type="NCBI Taxonomy" id="1801754"/>
    <lineage>
        <taxon>Bacteria</taxon>
        <taxon>Candidatus Nomuraibacteriota</taxon>
    </lineage>
</organism>
<keyword evidence="2" id="KW-0732">Signal</keyword>
<keyword evidence="1" id="KW-0472">Membrane</keyword>
<reference evidence="3 4" key="1">
    <citation type="journal article" date="2016" name="Nat. Commun.">
        <title>Thousands of microbial genomes shed light on interconnected biogeochemical processes in an aquifer system.</title>
        <authorList>
            <person name="Anantharaman K."/>
            <person name="Brown C.T."/>
            <person name="Hug L.A."/>
            <person name="Sharon I."/>
            <person name="Castelle C.J."/>
            <person name="Probst A.J."/>
            <person name="Thomas B.C."/>
            <person name="Singh A."/>
            <person name="Wilkins M.J."/>
            <person name="Karaoz U."/>
            <person name="Brodie E.L."/>
            <person name="Williams K.H."/>
            <person name="Hubbard S.S."/>
            <person name="Banfield J.F."/>
        </authorList>
    </citation>
    <scope>NUCLEOTIDE SEQUENCE [LARGE SCALE GENOMIC DNA]</scope>
</reference>
<feature type="transmembrane region" description="Helical" evidence="1">
    <location>
        <begin position="62"/>
        <end position="88"/>
    </location>
</feature>
<feature type="transmembrane region" description="Helical" evidence="1">
    <location>
        <begin position="100"/>
        <end position="122"/>
    </location>
</feature>
<feature type="chain" id="PRO_5009527333" evidence="2">
    <location>
        <begin position="27"/>
        <end position="134"/>
    </location>
</feature>
<name>A0A1F6W7N7_9BACT</name>
<evidence type="ECO:0000256" key="1">
    <source>
        <dbReference type="SAM" id="Phobius"/>
    </source>
</evidence>
<comment type="caution">
    <text evidence="3">The sequence shown here is derived from an EMBL/GenBank/DDBJ whole genome shotgun (WGS) entry which is preliminary data.</text>
</comment>
<evidence type="ECO:0000313" key="3">
    <source>
        <dbReference type="EMBL" id="OGI77903.1"/>
    </source>
</evidence>
<dbReference type="Pfam" id="PF18895">
    <property type="entry name" value="T4SS_pilin"/>
    <property type="match status" value="1"/>
</dbReference>